<dbReference type="SMART" id="SM00100">
    <property type="entry name" value="cNMP"/>
    <property type="match status" value="1"/>
</dbReference>
<dbReference type="RefSeq" id="WP_406695848.1">
    <property type="nucleotide sequence ID" value="NZ_CP155447.1"/>
</dbReference>
<dbReference type="CDD" id="cd00038">
    <property type="entry name" value="CAP_ED"/>
    <property type="match status" value="1"/>
</dbReference>
<sequence>MANGDQEHHLAFPKLNVSEVDILARLASVCEFEDGATIFKAGQRGVSFYVVESGEIAIVDESGDEPKTIVVHGPREFTGDVSLLTDRPAVISGYARGNCRAYCVSPDDLRRVIQEIPDLSDKLLEAFQTRRFLLEHSGFVGVRVFGSLSDPELTVIREFFDKNKVPHTWIDVDVPEGHDAMTALGVAPDQLPFVSCNRGTRSPRPTVTRLAECLGLKRKIRDEPFDLVIVGAGPAGLAAAVYGASEGLATIVLDRFGPGGQAGTSSRIENYMGFPAGLTGADLANRGYLQALKFGAELVAPVEVRSMSCEDKVHRLVLDDGQVVKGRTVLVATGASYQRLPIADSERWDGAGIYYSCTSVHARSCRSGRAAVVGGGNSAGQAAMFLAEHTAGATLLLRGGNLRKSMSDYLARRIEQHEKIEVLRHVEVEAIHGDRTLTGLRLRNGDGYRELECSAVFVFIGAQPHTGWLPPSVVVDSKGFILTGANAAHSDHWPLKDREPCTVETTCPGVFAAGDVRSGTTKRVAFAVGDGALAVTCAHRVLAEL</sequence>
<proteinExistence type="predicted"/>
<name>A0AAU7CDE2_9BACT</name>
<evidence type="ECO:0000256" key="1">
    <source>
        <dbReference type="ARBA" id="ARBA00022630"/>
    </source>
</evidence>
<accession>A0AAU7CDE2</accession>
<reference evidence="4" key="1">
    <citation type="submission" date="2024-05" db="EMBL/GenBank/DDBJ databases">
        <title>Planctomycetes of the genus Singulisphaera possess chitinolytic capabilities.</title>
        <authorList>
            <person name="Ivanova A."/>
        </authorList>
    </citation>
    <scope>NUCLEOTIDE SEQUENCE</scope>
    <source>
        <strain evidence="4">Ch08T</strain>
    </source>
</reference>
<dbReference type="Pfam" id="PF00027">
    <property type="entry name" value="cNMP_binding"/>
    <property type="match status" value="1"/>
</dbReference>
<keyword evidence="2" id="KW-0560">Oxidoreductase</keyword>
<dbReference type="InterPro" id="IPR036188">
    <property type="entry name" value="FAD/NAD-bd_sf"/>
</dbReference>
<dbReference type="Gene3D" id="3.50.50.60">
    <property type="entry name" value="FAD/NAD(P)-binding domain"/>
    <property type="match status" value="2"/>
</dbReference>
<dbReference type="PRINTS" id="PR00469">
    <property type="entry name" value="PNDRDTASEII"/>
</dbReference>
<dbReference type="PROSITE" id="PS50042">
    <property type="entry name" value="CNMP_BINDING_3"/>
    <property type="match status" value="1"/>
</dbReference>
<dbReference type="InterPro" id="IPR050097">
    <property type="entry name" value="Ferredoxin-NADP_redctase_2"/>
</dbReference>
<dbReference type="SUPFAM" id="SSF51206">
    <property type="entry name" value="cAMP-binding domain-like"/>
    <property type="match status" value="1"/>
</dbReference>
<protein>
    <submittedName>
        <fullName evidence="4">FAD-dependent oxidoreductase</fullName>
    </submittedName>
</protein>
<dbReference type="PANTHER" id="PTHR48105">
    <property type="entry name" value="THIOREDOXIN REDUCTASE 1-RELATED-RELATED"/>
    <property type="match status" value="1"/>
</dbReference>
<gene>
    <name evidence="4" type="ORF">V5E97_33110</name>
</gene>
<dbReference type="InterPro" id="IPR000595">
    <property type="entry name" value="cNMP-bd_dom"/>
</dbReference>
<dbReference type="PRINTS" id="PR00368">
    <property type="entry name" value="FADPNR"/>
</dbReference>
<dbReference type="Gene3D" id="2.60.120.10">
    <property type="entry name" value="Jelly Rolls"/>
    <property type="match status" value="1"/>
</dbReference>
<evidence type="ECO:0000256" key="2">
    <source>
        <dbReference type="ARBA" id="ARBA00023002"/>
    </source>
</evidence>
<dbReference type="EMBL" id="CP155447">
    <property type="protein sequence ID" value="XBH03110.1"/>
    <property type="molecule type" value="Genomic_DNA"/>
</dbReference>
<organism evidence="4">
    <name type="scientific">Singulisphaera sp. Ch08</name>
    <dbReference type="NCBI Taxonomy" id="3120278"/>
    <lineage>
        <taxon>Bacteria</taxon>
        <taxon>Pseudomonadati</taxon>
        <taxon>Planctomycetota</taxon>
        <taxon>Planctomycetia</taxon>
        <taxon>Isosphaerales</taxon>
        <taxon>Isosphaeraceae</taxon>
        <taxon>Singulisphaera</taxon>
    </lineage>
</organism>
<evidence type="ECO:0000313" key="4">
    <source>
        <dbReference type="EMBL" id="XBH03110.1"/>
    </source>
</evidence>
<dbReference type="InterPro" id="IPR014710">
    <property type="entry name" value="RmlC-like_jellyroll"/>
</dbReference>
<dbReference type="SUPFAM" id="SSF51905">
    <property type="entry name" value="FAD/NAD(P)-binding domain"/>
    <property type="match status" value="1"/>
</dbReference>
<dbReference type="GO" id="GO:0016491">
    <property type="term" value="F:oxidoreductase activity"/>
    <property type="evidence" value="ECO:0007669"/>
    <property type="project" value="UniProtKB-KW"/>
</dbReference>
<dbReference type="Pfam" id="PF07992">
    <property type="entry name" value="Pyr_redox_2"/>
    <property type="match status" value="1"/>
</dbReference>
<evidence type="ECO:0000259" key="3">
    <source>
        <dbReference type="PROSITE" id="PS50042"/>
    </source>
</evidence>
<dbReference type="InterPro" id="IPR023753">
    <property type="entry name" value="FAD/NAD-binding_dom"/>
</dbReference>
<keyword evidence="1" id="KW-0285">Flavoprotein</keyword>
<feature type="domain" description="Cyclic nucleotide-binding" evidence="3">
    <location>
        <begin position="11"/>
        <end position="130"/>
    </location>
</feature>
<dbReference type="InterPro" id="IPR018490">
    <property type="entry name" value="cNMP-bd_dom_sf"/>
</dbReference>
<dbReference type="AlphaFoldDB" id="A0AAU7CDE2"/>